<keyword evidence="4" id="KW-0687">Ribonucleoprotein</keyword>
<proteinExistence type="predicted"/>
<gene>
    <name evidence="4" type="ORF">SAMN05216236_15019</name>
</gene>
<keyword evidence="4" id="KW-0689">Ribosomal protein</keyword>
<evidence type="ECO:0000256" key="1">
    <source>
        <dbReference type="ARBA" id="ARBA00022679"/>
    </source>
</evidence>
<dbReference type="InterPro" id="IPR016181">
    <property type="entry name" value="Acyl_CoA_acyltransferase"/>
</dbReference>
<reference evidence="4 5" key="1">
    <citation type="submission" date="2016-10" db="EMBL/GenBank/DDBJ databases">
        <authorList>
            <person name="de Groot N.N."/>
        </authorList>
    </citation>
    <scope>NUCLEOTIDE SEQUENCE [LARGE SCALE GENOMIC DNA]</scope>
    <source>
        <strain evidence="4 5">CGMCC 1.10959</strain>
    </source>
</reference>
<dbReference type="GO" id="GO:0008080">
    <property type="term" value="F:N-acetyltransferase activity"/>
    <property type="evidence" value="ECO:0007669"/>
    <property type="project" value="TreeGrafter"/>
</dbReference>
<dbReference type="STRING" id="999627.SAMN05216236_15019"/>
<evidence type="ECO:0000313" key="4">
    <source>
        <dbReference type="EMBL" id="SFU20226.1"/>
    </source>
</evidence>
<dbReference type="eggNOG" id="COG0456">
    <property type="taxonomic scope" value="Bacteria"/>
</dbReference>
<feature type="domain" description="N-acetyltransferase" evidence="3">
    <location>
        <begin position="3"/>
        <end position="158"/>
    </location>
</feature>
<evidence type="ECO:0000256" key="2">
    <source>
        <dbReference type="ARBA" id="ARBA00023315"/>
    </source>
</evidence>
<dbReference type="Gene3D" id="3.40.630.30">
    <property type="match status" value="1"/>
</dbReference>
<evidence type="ECO:0000259" key="3">
    <source>
        <dbReference type="PROSITE" id="PS51186"/>
    </source>
</evidence>
<dbReference type="OrthoDB" id="9805924at2"/>
<name>A0A1I7E8C8_9RHOB</name>
<sequence>MQVTFRIAQPSDAERLNHALQRLSDHLGDTHLATPDDLERAGWGDTPVFRAMLAQTDRLVGAAMYVPVFSTRIGGAGVYVSDLWVAPEQRGQHMGQRLLATVLEDAANVWGAMFLKLEVDQGNPDARRFYDRLGFIPAKNQTAMILDQAGCTALRGKP</sequence>
<dbReference type="PANTHER" id="PTHR10545">
    <property type="entry name" value="DIAMINE N-ACETYLTRANSFERASE"/>
    <property type="match status" value="1"/>
</dbReference>
<organism evidence="4 5">
    <name type="scientific">Sedimentitalea nanhaiensis</name>
    <dbReference type="NCBI Taxonomy" id="999627"/>
    <lineage>
        <taxon>Bacteria</taxon>
        <taxon>Pseudomonadati</taxon>
        <taxon>Pseudomonadota</taxon>
        <taxon>Alphaproteobacteria</taxon>
        <taxon>Rhodobacterales</taxon>
        <taxon>Paracoccaceae</taxon>
        <taxon>Sedimentitalea</taxon>
    </lineage>
</organism>
<dbReference type="PANTHER" id="PTHR10545:SF29">
    <property type="entry name" value="GH14572P-RELATED"/>
    <property type="match status" value="1"/>
</dbReference>
<dbReference type="AlphaFoldDB" id="A0A1I7E8C8"/>
<keyword evidence="5" id="KW-1185">Reference proteome</keyword>
<dbReference type="Pfam" id="PF00583">
    <property type="entry name" value="Acetyltransf_1"/>
    <property type="match status" value="1"/>
</dbReference>
<dbReference type="GO" id="GO:0005840">
    <property type="term" value="C:ribosome"/>
    <property type="evidence" value="ECO:0007669"/>
    <property type="project" value="UniProtKB-KW"/>
</dbReference>
<protein>
    <submittedName>
        <fullName evidence="4">Ribosomal protein S18 acetylase RimI</fullName>
    </submittedName>
</protein>
<dbReference type="SUPFAM" id="SSF55729">
    <property type="entry name" value="Acyl-CoA N-acyltransferases (Nat)"/>
    <property type="match status" value="1"/>
</dbReference>
<dbReference type="CDD" id="cd04301">
    <property type="entry name" value="NAT_SF"/>
    <property type="match status" value="1"/>
</dbReference>
<accession>A0A1I7E8C8</accession>
<dbReference type="RefSeq" id="WP_027261820.1">
    <property type="nucleotide sequence ID" value="NZ_FPAW01000050.1"/>
</dbReference>
<dbReference type="PROSITE" id="PS51186">
    <property type="entry name" value="GNAT"/>
    <property type="match status" value="1"/>
</dbReference>
<dbReference type="EMBL" id="FPAW01000050">
    <property type="protein sequence ID" value="SFU20226.1"/>
    <property type="molecule type" value="Genomic_DNA"/>
</dbReference>
<evidence type="ECO:0000313" key="5">
    <source>
        <dbReference type="Proteomes" id="UP000182466"/>
    </source>
</evidence>
<dbReference type="InterPro" id="IPR000182">
    <property type="entry name" value="GNAT_dom"/>
</dbReference>
<dbReference type="InterPro" id="IPR051016">
    <property type="entry name" value="Diverse_Substrate_AcTransf"/>
</dbReference>
<keyword evidence="1" id="KW-0808">Transferase</keyword>
<dbReference type="Proteomes" id="UP000182466">
    <property type="component" value="Unassembled WGS sequence"/>
</dbReference>
<keyword evidence="2" id="KW-0012">Acyltransferase</keyword>